<dbReference type="EMBL" id="KI545985">
    <property type="protein sequence ID" value="EST48421.1"/>
    <property type="molecule type" value="Genomic_DNA"/>
</dbReference>
<dbReference type="VEuPathDB" id="GiardiaDB:SS50377_28240"/>
<keyword evidence="5" id="KW-1185">Reference proteome</keyword>
<dbReference type="Proteomes" id="UP000018208">
    <property type="component" value="Unassembled WGS sequence"/>
</dbReference>
<sequence>MIFLSFLFEISLCILRGYTRSTCGSFMYTTLQIANQILTTYAVYICRITIQKYFKLKYRHLMSSVCLVLTLISLMDIENSRHTHMRYTSQYSELFGVQNYLYKNLVINKGYKLSNSNWFIGEIIKRDKIRFSIMIILLLAILFNFFKLKKYIIKPTKRQSIVYGIYIVIVSVLYYFDINRNATPGYWPYLRSLLPLGCTNFDTKLPKSNYISQKDPPSLLLISLESFSSHYLETYKKDIPFITSLLSTSIFFTNAYSHTIPTSNSVFSLFSSLTAPTRTTVSVGAHNAIEFPFFIPFFNHTKSAILPFVAEFDKTNQWFQQFDQIFDQMPVEKNKYKWKPDRISKNQVKTTLTAPYLSFWATAEAHYPFLGFDDEAYYQPADNDIGRVLRYLDSQLEDLIQDVKQPILLISDHGSGKDCTDTILCKFGTIASLINFNESYIVDQPVTQNFIVRQMFQMLYGFSYQENNLIQDGFESYILENNVFRKSTARERYNNDCKVANLERNGENVLSWLQVCRFFIYVNYVYIIVIIVDELISQDGMFNLAVVKQRMQIE</sequence>
<keyword evidence="1" id="KW-1133">Transmembrane helix</keyword>
<feature type="transmembrane region" description="Helical" evidence="1">
    <location>
        <begin position="129"/>
        <end position="148"/>
    </location>
</feature>
<reference evidence="3 4" key="1">
    <citation type="journal article" date="2014" name="PLoS Genet.">
        <title>The Genome of Spironucleus salmonicida Highlights a Fish Pathogen Adapted to Fluctuating Environments.</title>
        <authorList>
            <person name="Xu F."/>
            <person name="Jerlstrom-Hultqvist J."/>
            <person name="Einarsson E."/>
            <person name="Astvaldsson A."/>
            <person name="Svard S.G."/>
            <person name="Andersson J.O."/>
        </authorList>
    </citation>
    <scope>NUCLEOTIDE SEQUENCE</scope>
    <source>
        <strain evidence="4">ATCC 50377</strain>
    </source>
</reference>
<evidence type="ECO:0000256" key="1">
    <source>
        <dbReference type="SAM" id="Phobius"/>
    </source>
</evidence>
<dbReference type="SUPFAM" id="SSF53649">
    <property type="entry name" value="Alkaline phosphatase-like"/>
    <property type="match status" value="1"/>
</dbReference>
<dbReference type="AlphaFoldDB" id="V6LXH5"/>
<protein>
    <submittedName>
        <fullName evidence="3">Transmembrane domain-containing protein</fullName>
    </submittedName>
</protein>
<evidence type="ECO:0000313" key="5">
    <source>
        <dbReference type="Proteomes" id="UP000018208"/>
    </source>
</evidence>
<dbReference type="Pfam" id="PF00884">
    <property type="entry name" value="Sulfatase"/>
    <property type="match status" value="1"/>
</dbReference>
<organism evidence="3">
    <name type="scientific">Spironucleus salmonicida</name>
    <dbReference type="NCBI Taxonomy" id="348837"/>
    <lineage>
        <taxon>Eukaryota</taxon>
        <taxon>Metamonada</taxon>
        <taxon>Diplomonadida</taxon>
        <taxon>Hexamitidae</taxon>
        <taxon>Hexamitinae</taxon>
        <taxon>Spironucleus</taxon>
    </lineage>
</organism>
<feature type="domain" description="Sulfatase N-terminal" evidence="2">
    <location>
        <begin position="218"/>
        <end position="415"/>
    </location>
</feature>
<dbReference type="InterPro" id="IPR000917">
    <property type="entry name" value="Sulfatase_N"/>
</dbReference>
<name>V6LXH5_9EUKA</name>
<dbReference type="EMBL" id="AUWU02000008">
    <property type="protein sequence ID" value="KAH0570265.1"/>
    <property type="molecule type" value="Genomic_DNA"/>
</dbReference>
<dbReference type="Gene3D" id="3.40.720.10">
    <property type="entry name" value="Alkaline Phosphatase, subunit A"/>
    <property type="match status" value="1"/>
</dbReference>
<reference evidence="4" key="2">
    <citation type="submission" date="2020-12" db="EMBL/GenBank/DDBJ databases">
        <title>New Spironucleus salmonicida genome in near-complete chromosomes.</title>
        <authorList>
            <person name="Xu F."/>
            <person name="Kurt Z."/>
            <person name="Jimenez-Gonzalez A."/>
            <person name="Astvaldsson A."/>
            <person name="Andersson J.O."/>
            <person name="Svard S.G."/>
        </authorList>
    </citation>
    <scope>NUCLEOTIDE SEQUENCE</scope>
    <source>
        <strain evidence="4">ATCC 50377</strain>
    </source>
</reference>
<feature type="transmembrane region" description="Helical" evidence="1">
    <location>
        <begin position="160"/>
        <end position="176"/>
    </location>
</feature>
<dbReference type="InterPro" id="IPR017850">
    <property type="entry name" value="Alkaline_phosphatase_core_sf"/>
</dbReference>
<keyword evidence="1" id="KW-0472">Membrane</keyword>
<proteinExistence type="predicted"/>
<evidence type="ECO:0000313" key="3">
    <source>
        <dbReference type="EMBL" id="EST48421.1"/>
    </source>
</evidence>
<gene>
    <name evidence="3" type="ORF">SS50377_11369</name>
    <name evidence="4" type="ORF">SS50377_28240</name>
</gene>
<evidence type="ECO:0000259" key="2">
    <source>
        <dbReference type="Pfam" id="PF00884"/>
    </source>
</evidence>
<keyword evidence="1 3" id="KW-0812">Transmembrane</keyword>
<accession>V6LXH5</accession>
<evidence type="ECO:0000313" key="4">
    <source>
        <dbReference type="EMBL" id="KAH0570265.1"/>
    </source>
</evidence>